<sequence length="371" mass="41880">MLASNLDKRKYKNICVIDTNKKVGPKIKVSGGAKCNITNELVTNKNYLGDRNFVKEILSKYTKDDLLNFLNKNGVNPKINPKIVKGTYFCNSSQDVIDMFLKLITHVKKYLDTKVLDLDFIEKNKYYKIKTNKQIIEAKKIVVASGALSYPVLGASSIAFDIASKFGHSVEKLEPSLVGFTVQKDQFWFKNLSGISTYVNTFVEGKRFEGSFLFAHKGCSGPVILTSSLYWKKGQLAIDFLPNKKMESFFKSNKKISSSLPLPKRFIEEFLKSIDLEDKAISSLKNDEKEKLSLLKYYEFSPAGNFGYTKAEVTRGGINTDEIDHNTFESLKQNDLYFIGECLNITGELGGFNFQIAFSQANICAKHLNQL</sequence>
<dbReference type="Gene3D" id="3.50.50.60">
    <property type="entry name" value="FAD/NAD(P)-binding domain"/>
    <property type="match status" value="1"/>
</dbReference>
<dbReference type="InterPro" id="IPR057661">
    <property type="entry name" value="RsdA/BaiN/AoA(So)_Rossmann"/>
</dbReference>
<organism evidence="6 7">
    <name type="scientific">Poseidonibacter parvus</name>
    <dbReference type="NCBI Taxonomy" id="1850254"/>
    <lineage>
        <taxon>Bacteria</taxon>
        <taxon>Pseudomonadati</taxon>
        <taxon>Campylobacterota</taxon>
        <taxon>Epsilonproteobacteria</taxon>
        <taxon>Campylobacterales</taxon>
        <taxon>Arcobacteraceae</taxon>
        <taxon>Poseidonibacter</taxon>
    </lineage>
</organism>
<feature type="domain" description="RsdA/BaiN/AoA(So)-like insert" evidence="5">
    <location>
        <begin position="174"/>
        <end position="313"/>
    </location>
</feature>
<protein>
    <submittedName>
        <fullName evidence="6">Flavoprotein</fullName>
    </submittedName>
</protein>
<evidence type="ECO:0000256" key="2">
    <source>
        <dbReference type="ARBA" id="ARBA00022630"/>
    </source>
</evidence>
<dbReference type="AlphaFoldDB" id="A0A1P8KK04"/>
<dbReference type="Gene3D" id="2.40.30.10">
    <property type="entry name" value="Translation factors"/>
    <property type="match status" value="1"/>
</dbReference>
<dbReference type="RefSeq" id="WP_076084199.1">
    <property type="nucleotide sequence ID" value="NZ_CP019070.1"/>
</dbReference>
<dbReference type="NCBIfam" id="TIGR00275">
    <property type="entry name" value="aminoacetone oxidase family FAD-binding enzyme"/>
    <property type="match status" value="1"/>
</dbReference>
<keyword evidence="2" id="KW-0285">Flavoprotein</keyword>
<evidence type="ECO:0000313" key="6">
    <source>
        <dbReference type="EMBL" id="APW64881.1"/>
    </source>
</evidence>
<name>A0A1P8KK04_9BACT</name>
<dbReference type="InterPro" id="IPR036188">
    <property type="entry name" value="FAD/NAD-bd_sf"/>
</dbReference>
<evidence type="ECO:0000259" key="5">
    <source>
        <dbReference type="Pfam" id="PF22780"/>
    </source>
</evidence>
<reference evidence="6 7" key="1">
    <citation type="submission" date="2017-01" db="EMBL/GenBank/DDBJ databases">
        <title>Genome sequencing of Arcobacter sp. LPB0137.</title>
        <authorList>
            <person name="Lee G.-W."/>
            <person name="Yi H."/>
        </authorList>
    </citation>
    <scope>NUCLEOTIDE SEQUENCE [LARGE SCALE GENOMIC DNA]</scope>
    <source>
        <strain evidence="6 7">LPB0137</strain>
    </source>
</reference>
<dbReference type="Proteomes" id="UP000186074">
    <property type="component" value="Chromosome"/>
</dbReference>
<evidence type="ECO:0000313" key="7">
    <source>
        <dbReference type="Proteomes" id="UP000186074"/>
    </source>
</evidence>
<proteinExistence type="predicted"/>
<dbReference type="SUPFAM" id="SSF160996">
    <property type="entry name" value="HI0933 insert domain-like"/>
    <property type="match status" value="1"/>
</dbReference>
<dbReference type="InterPro" id="IPR023166">
    <property type="entry name" value="BaiN-like_dom_sf"/>
</dbReference>
<keyword evidence="3" id="KW-0274">FAD</keyword>
<dbReference type="Gene3D" id="1.10.8.260">
    <property type="entry name" value="HI0933 insert domain-like"/>
    <property type="match status" value="1"/>
</dbReference>
<dbReference type="SUPFAM" id="SSF51905">
    <property type="entry name" value="FAD/NAD(P)-binding domain"/>
    <property type="match status" value="1"/>
</dbReference>
<evidence type="ECO:0000256" key="3">
    <source>
        <dbReference type="ARBA" id="ARBA00022827"/>
    </source>
</evidence>
<dbReference type="Pfam" id="PF03486">
    <property type="entry name" value="HI0933_like"/>
    <property type="match status" value="1"/>
</dbReference>
<dbReference type="EMBL" id="CP019070">
    <property type="protein sequence ID" value="APW64881.1"/>
    <property type="molecule type" value="Genomic_DNA"/>
</dbReference>
<dbReference type="PANTHER" id="PTHR42887:SF2">
    <property type="entry name" value="OS12G0638800 PROTEIN"/>
    <property type="match status" value="1"/>
</dbReference>
<dbReference type="InterPro" id="IPR055178">
    <property type="entry name" value="RsdA/BaiN/AoA(So)-like_dom"/>
</dbReference>
<evidence type="ECO:0000259" key="4">
    <source>
        <dbReference type="Pfam" id="PF03486"/>
    </source>
</evidence>
<dbReference type="PANTHER" id="PTHR42887">
    <property type="entry name" value="OS12G0638800 PROTEIN"/>
    <property type="match status" value="1"/>
</dbReference>
<dbReference type="KEGG" id="alp:LPB137_02990"/>
<dbReference type="InterPro" id="IPR004792">
    <property type="entry name" value="BaiN-like"/>
</dbReference>
<accession>A0A1P8KK04</accession>
<dbReference type="STRING" id="1850254.LPB137_02990"/>
<keyword evidence="7" id="KW-1185">Reference proteome</keyword>
<evidence type="ECO:0000256" key="1">
    <source>
        <dbReference type="ARBA" id="ARBA00001974"/>
    </source>
</evidence>
<comment type="cofactor">
    <cofactor evidence="1">
        <name>FAD</name>
        <dbReference type="ChEBI" id="CHEBI:57692"/>
    </cofactor>
</comment>
<feature type="domain" description="RsdA/BaiN/AoA(So)-like Rossmann fold-like" evidence="4">
    <location>
        <begin position="3"/>
        <end position="366"/>
    </location>
</feature>
<gene>
    <name evidence="6" type="ORF">LPB137_02990</name>
</gene>
<dbReference type="Pfam" id="PF22780">
    <property type="entry name" value="HI0933_like_1st"/>
    <property type="match status" value="1"/>
</dbReference>